<reference evidence="2" key="1">
    <citation type="submission" date="2014-08" db="EMBL/GenBank/DDBJ databases">
        <title>Draft genome sequences of Sphingobium herbicidovorans.</title>
        <authorList>
            <person name="Gan H.M."/>
            <person name="Gan H.Y."/>
            <person name="Savka M.A."/>
        </authorList>
    </citation>
    <scope>NUCLEOTIDE SEQUENCE [LARGE SCALE GENOMIC DNA]</scope>
    <source>
        <strain evidence="2">NBRC 16415</strain>
    </source>
</reference>
<name>A0A086PDA5_SPHHM</name>
<dbReference type="InterPro" id="IPR015392">
    <property type="entry name" value="TehB/YeaR-like_dom"/>
</dbReference>
<dbReference type="Gene3D" id="2.60.120.10">
    <property type="entry name" value="Jelly Rolls"/>
    <property type="match status" value="1"/>
</dbReference>
<keyword evidence="3" id="KW-1185">Reference proteome</keyword>
<dbReference type="Pfam" id="PF09313">
    <property type="entry name" value="TehB-like"/>
    <property type="match status" value="1"/>
</dbReference>
<dbReference type="InterPro" id="IPR014710">
    <property type="entry name" value="RmlC-like_jellyroll"/>
</dbReference>
<dbReference type="OrthoDB" id="7282222at2"/>
<evidence type="ECO:0000259" key="1">
    <source>
        <dbReference type="Pfam" id="PF09313"/>
    </source>
</evidence>
<dbReference type="EMBL" id="JFZA02000004">
    <property type="protein sequence ID" value="KFG91373.1"/>
    <property type="molecule type" value="Genomic_DNA"/>
</dbReference>
<gene>
    <name evidence="2" type="ORF">BV98_000866</name>
</gene>
<dbReference type="STRING" id="76947.GCA_002080435_01923"/>
<dbReference type="AlphaFoldDB" id="A0A086PDA5"/>
<organism evidence="2 3">
    <name type="scientific">Sphingobium herbicidovorans (strain ATCC 700291 / DSM 11019 / CCUG 56400 / KCTC 2939 / LMG 18315 / NBRC 16415 / MH)</name>
    <name type="common">Sphingomonas herbicidovorans</name>
    <dbReference type="NCBI Taxonomy" id="1219045"/>
    <lineage>
        <taxon>Bacteria</taxon>
        <taxon>Pseudomonadati</taxon>
        <taxon>Pseudomonadota</taxon>
        <taxon>Alphaproteobacteria</taxon>
        <taxon>Sphingomonadales</taxon>
        <taxon>Sphingomonadaceae</taxon>
        <taxon>Sphingobium</taxon>
    </lineage>
</organism>
<evidence type="ECO:0000313" key="2">
    <source>
        <dbReference type="EMBL" id="KFG91373.1"/>
    </source>
</evidence>
<dbReference type="Proteomes" id="UP000024284">
    <property type="component" value="Unassembled WGS sequence"/>
</dbReference>
<evidence type="ECO:0000313" key="3">
    <source>
        <dbReference type="Proteomes" id="UP000024284"/>
    </source>
</evidence>
<dbReference type="PATRIC" id="fig|1219045.3.peg.882"/>
<dbReference type="SUPFAM" id="SSF51197">
    <property type="entry name" value="Clavaminate synthase-like"/>
    <property type="match status" value="1"/>
</dbReference>
<dbReference type="RefSeq" id="WP_037462939.1">
    <property type="nucleotide sequence ID" value="NZ_BCZD01000021.1"/>
</dbReference>
<accession>A0A086PDA5</accession>
<protein>
    <submittedName>
        <fullName evidence="2">Tellurite resistance-like domain-containing protein</fullName>
    </submittedName>
</protein>
<feature type="domain" description="TehB/YeaR-like" evidence="1">
    <location>
        <begin position="13"/>
        <end position="91"/>
    </location>
</feature>
<comment type="caution">
    <text evidence="2">The sequence shown here is derived from an EMBL/GenBank/DDBJ whole genome shotgun (WGS) entry which is preliminary data.</text>
</comment>
<proteinExistence type="predicted"/>
<sequence length="98" mass="11072">MIDHLPDGVTPYKRTPTFTEKTIPAGLLNDHHTKDGTWGLIHVEEGQLRYIVTDPRRPPSTATLTTETPPGVVEPTILHRVEPLGEVRFHVEFLRTEP</sequence>
<dbReference type="eggNOG" id="COG3615">
    <property type="taxonomic scope" value="Bacteria"/>
</dbReference>